<dbReference type="GeneID" id="302995850"/>
<sequence>MMRHLLAFIFLCLSYSIEGRAQEILCDTILEKRIYEYIGLFKDYLQFMSNEQKSLETRCYYEKKAKALFSPNAYAIIYKDSIVFQSFPIDSLLKSIRTSQLSLSDITLDSIQVPNWNCKTPDSQQSTIWVECKVISIDNAVTYRHQDSLRLAKESTEKREEWHPLLGNLYISYIHNHVKENEIKEDNSIPLTIVDCTLDNKSTVCQRVKQKHVRCKSKTRGRILQPIQRDRNEKRHSKQKQRCKEEKSSHVIKSGEL</sequence>
<gene>
    <name evidence="2" type="ORF">EXN75_11235</name>
</gene>
<proteinExistence type="predicted"/>
<comment type="caution">
    <text evidence="2">The sequence shown here is derived from an EMBL/GenBank/DDBJ whole genome shotgun (WGS) entry which is preliminary data.</text>
</comment>
<reference evidence="2 3" key="1">
    <citation type="submission" date="2019-02" db="EMBL/GenBank/DDBJ databases">
        <title>Draft Genome Sequence of the Prevotella sp. BCRC 81118, Isolated from Human Feces.</title>
        <authorList>
            <person name="Huang C.-H."/>
        </authorList>
    </citation>
    <scope>NUCLEOTIDE SEQUENCE [LARGE SCALE GENOMIC DNA]</scope>
    <source>
        <strain evidence="2 3">BCRC 81118</strain>
    </source>
</reference>
<keyword evidence="3" id="KW-1185">Reference proteome</keyword>
<name>A0A4Y8VDF6_9BACT</name>
<dbReference type="AlphaFoldDB" id="A0A4Y8VDF6"/>
<evidence type="ECO:0000313" key="2">
    <source>
        <dbReference type="EMBL" id="TFH78770.1"/>
    </source>
</evidence>
<evidence type="ECO:0000256" key="1">
    <source>
        <dbReference type="SAM" id="MobiDB-lite"/>
    </source>
</evidence>
<accession>A0A4Y8VDF6</accession>
<protein>
    <submittedName>
        <fullName evidence="2">Uncharacterized protein</fullName>
    </submittedName>
</protein>
<dbReference type="EMBL" id="SGVY01000030">
    <property type="protein sequence ID" value="TFH78770.1"/>
    <property type="molecule type" value="Genomic_DNA"/>
</dbReference>
<dbReference type="Proteomes" id="UP000297872">
    <property type="component" value="Unassembled WGS sequence"/>
</dbReference>
<dbReference type="RefSeq" id="WP_134843889.1">
    <property type="nucleotide sequence ID" value="NZ_SGVY01000030.1"/>
</dbReference>
<feature type="compositionally biased region" description="Basic and acidic residues" evidence="1">
    <location>
        <begin position="242"/>
        <end position="257"/>
    </location>
</feature>
<evidence type="ECO:0000313" key="3">
    <source>
        <dbReference type="Proteomes" id="UP000297872"/>
    </source>
</evidence>
<organism evidence="2 3">
    <name type="scientific">Segatella hominis</name>
    <dbReference type="NCBI Taxonomy" id="2518605"/>
    <lineage>
        <taxon>Bacteria</taxon>
        <taxon>Pseudomonadati</taxon>
        <taxon>Bacteroidota</taxon>
        <taxon>Bacteroidia</taxon>
        <taxon>Bacteroidales</taxon>
        <taxon>Prevotellaceae</taxon>
        <taxon>Segatella</taxon>
    </lineage>
</organism>
<feature type="region of interest" description="Disordered" evidence="1">
    <location>
        <begin position="221"/>
        <end position="257"/>
    </location>
</feature>